<dbReference type="InterPro" id="IPR052055">
    <property type="entry name" value="Hepadnavirus_pol/RT"/>
</dbReference>
<dbReference type="EMBL" id="LSMT01000799">
    <property type="protein sequence ID" value="PFX14321.1"/>
    <property type="molecule type" value="Genomic_DNA"/>
</dbReference>
<dbReference type="GO" id="GO:0015074">
    <property type="term" value="P:DNA integration"/>
    <property type="evidence" value="ECO:0007669"/>
    <property type="project" value="InterPro"/>
</dbReference>
<evidence type="ECO:0000259" key="3">
    <source>
        <dbReference type="PROSITE" id="PS50878"/>
    </source>
</evidence>
<feature type="region of interest" description="Disordered" evidence="2">
    <location>
        <begin position="666"/>
        <end position="709"/>
    </location>
</feature>
<protein>
    <recommendedName>
        <fullName evidence="3">Reverse transcriptase domain-containing protein</fullName>
    </recommendedName>
</protein>
<dbReference type="GO" id="GO:0006310">
    <property type="term" value="P:DNA recombination"/>
    <property type="evidence" value="ECO:0007669"/>
    <property type="project" value="UniProtKB-KW"/>
</dbReference>
<evidence type="ECO:0000256" key="2">
    <source>
        <dbReference type="SAM" id="MobiDB-lite"/>
    </source>
</evidence>
<gene>
    <name evidence="4" type="ORF">AWC38_SpisGene21529</name>
</gene>
<keyword evidence="1" id="KW-0233">DNA recombination</keyword>
<feature type="compositionally biased region" description="Acidic residues" evidence="2">
    <location>
        <begin position="666"/>
        <end position="676"/>
    </location>
</feature>
<dbReference type="InterPro" id="IPR013762">
    <property type="entry name" value="Integrase-like_cat_sf"/>
</dbReference>
<evidence type="ECO:0000313" key="5">
    <source>
        <dbReference type="Proteomes" id="UP000225706"/>
    </source>
</evidence>
<dbReference type="SUPFAM" id="SSF56672">
    <property type="entry name" value="DNA/RNA polymerases"/>
    <property type="match status" value="1"/>
</dbReference>
<dbReference type="Pfam" id="PF00078">
    <property type="entry name" value="RVT_1"/>
    <property type="match status" value="1"/>
</dbReference>
<dbReference type="InterPro" id="IPR000477">
    <property type="entry name" value="RT_dom"/>
</dbReference>
<dbReference type="InterPro" id="IPR043502">
    <property type="entry name" value="DNA/RNA_pol_sf"/>
</dbReference>
<evidence type="ECO:0000256" key="1">
    <source>
        <dbReference type="ARBA" id="ARBA00023172"/>
    </source>
</evidence>
<dbReference type="PANTHER" id="PTHR33050">
    <property type="entry name" value="REVERSE TRANSCRIPTASE DOMAIN-CONTAINING PROTEIN"/>
    <property type="match status" value="1"/>
</dbReference>
<dbReference type="PROSITE" id="PS50878">
    <property type="entry name" value="RT_POL"/>
    <property type="match status" value="1"/>
</dbReference>
<dbReference type="InterPro" id="IPR011010">
    <property type="entry name" value="DNA_brk_join_enz"/>
</dbReference>
<sequence>MLLKPHKPASAQKKEDRENHKYEFGICRIRRRSEGGQSLDETLGSGFFVRNLIIPGFAFHFCLVASEKYIPGDDFETYYLEFKQFESTELERIELNEIASSDRSDVYRTLDLICIRINVDRIKKKTFYKDSSRSFKVVTERLGSYENLFCYFVDDSQAKSLVKQVRIELNSRKGFQILDGVDTYSTYNQFTQGKLDGGVILKRIEGELQVVGVLQFTNEGTISPVFFPLPSEGKGKMPLSQCATEIENGRAASGSEMVEEEGQDSGIDLTLGNQHSSESNQDGGGASENDLVIEGQRDLERSLTVGNQHSLQSSQGSSSGSEGSSWMSYLKSWIPFWNNSDSCSGNGDLSLKAILNYPYDISINPCRTPLQGGGPCTFKLIPDLPSDITSGTAKFADLGFVDLNGVKNSTNCLVGERIPAAREEGSVTVIVNGKSDKTGNCADLGQTQIYYYHKQKDVFRDLVMNQSQLHDFLEELAKENAKSSRDKGSKSSSSGSMDSGNPLFALQCLVLLVYTAAETDVREFIELIFNSSAGRVVFNAYRHTPPLPEDIARAFGHKDTAQYLESLSKRKMPKEALEITSKGKTKSKDRPLSVSQGEKTTEQHLDGLAPSPSTFITHVATDNSVKPSELQQFGELLSKIMLAMQQSMQQSFSKITDVLSRLTEEGEIFDDDEERVVEERPEEMAGDVPMPKKRKAQLESEDNTPAESSKVQAIEALNKVQDQIPKDILDVPALMKQLSDGIALTGCASYELNMRRREAIKPDLNQEYKHLCSPKFVTKGCFMATVDLKDAYCSVPIAPEHQKYLKFRFNGKLYQYTCLSNGLACAPMLFIKLPKPAYAHLRQKGFISSAYIDNSYLQGDTFEDCKKNVDLTVDLFQRLGFTISQEKSVVTPQNRLEFLGFVIDSQSMTITLKQDKITKLKVLCESAIKQDSLTIKSLAELIGTIVSSFPAVQYGPLFYRSLELAKCEVLRYNKGDYGATMTLNNECRHDLQWWIDNVESTYKLICQPLPSITTQSDASLEGWGAVRGETSTGGKWNQTEAQRHINYLELLAAFYTLKSLCSDCQDVHILMQIDITTAVSYINNMGGTRSYQCNETSKEIWLWCIQRNIWLSATHLPGSENILADEKSRKFDDQTEWMINKNIFQKITHVLSQPDIDLFATRLTTQCKTYVSGNQIQHNQQMPAENSGRGGRGDTYSAPLDNTDVVSHALENANQEPNSVISAREPVDVTDKERLLSPLAQESEISCMSIIRNSLESKGFSHAATNIILSSWRLSSKAQYDSYIKRWVQFSTQRQINPISPSVEQAIEFLTEFYSQELEKLPFKELTHKLVMLVALVTAQRGQTLQLLDIGSMVEEPTAYTFLLHEHVKQARPGMKGQIIRLQEFPNKDLCVFTTCKEYLARTQDLRGNKTRLILTVAKPHKPVSRDSIRRWIRNVLQQSGIDVSMFESHSTRAASTSKAKSSNVPLEEIMKTAGWKSDSTFAKHYDLPIATNENIFANKVLAVD</sequence>
<dbReference type="OrthoDB" id="10260758at2759"/>
<dbReference type="Proteomes" id="UP000225706">
    <property type="component" value="Unassembled WGS sequence"/>
</dbReference>
<dbReference type="InterPro" id="IPR002104">
    <property type="entry name" value="Integrase_catalytic"/>
</dbReference>
<dbReference type="CDD" id="cd09275">
    <property type="entry name" value="RNase_HI_RT_DIRS1"/>
    <property type="match status" value="1"/>
</dbReference>
<dbReference type="Gene3D" id="3.10.10.10">
    <property type="entry name" value="HIV Type 1 Reverse Transcriptase, subunit A, domain 1"/>
    <property type="match status" value="1"/>
</dbReference>
<accession>A0A2B4R9K3</accession>
<feature type="region of interest" description="Disordered" evidence="2">
    <location>
        <begin position="250"/>
        <end position="289"/>
    </location>
</feature>
<organism evidence="4 5">
    <name type="scientific">Stylophora pistillata</name>
    <name type="common">Smooth cauliflower coral</name>
    <dbReference type="NCBI Taxonomy" id="50429"/>
    <lineage>
        <taxon>Eukaryota</taxon>
        <taxon>Metazoa</taxon>
        <taxon>Cnidaria</taxon>
        <taxon>Anthozoa</taxon>
        <taxon>Hexacorallia</taxon>
        <taxon>Scleractinia</taxon>
        <taxon>Astrocoeniina</taxon>
        <taxon>Pocilloporidae</taxon>
        <taxon>Stylophora</taxon>
    </lineage>
</organism>
<feature type="compositionally biased region" description="Polar residues" evidence="2">
    <location>
        <begin position="271"/>
        <end position="281"/>
    </location>
</feature>
<dbReference type="Pfam" id="PF00589">
    <property type="entry name" value="Phage_integrase"/>
    <property type="match status" value="1"/>
</dbReference>
<comment type="caution">
    <text evidence="4">The sequence shown here is derived from an EMBL/GenBank/DDBJ whole genome shotgun (WGS) entry which is preliminary data.</text>
</comment>
<dbReference type="GO" id="GO:0003677">
    <property type="term" value="F:DNA binding"/>
    <property type="evidence" value="ECO:0007669"/>
    <property type="project" value="InterPro"/>
</dbReference>
<proteinExistence type="predicted"/>
<dbReference type="InterPro" id="IPR043128">
    <property type="entry name" value="Rev_trsase/Diguanyl_cyclase"/>
</dbReference>
<dbReference type="Gene3D" id="3.30.70.270">
    <property type="match status" value="1"/>
</dbReference>
<dbReference type="SUPFAM" id="SSF56349">
    <property type="entry name" value="DNA breaking-rejoining enzymes"/>
    <property type="match status" value="1"/>
</dbReference>
<feature type="domain" description="Reverse transcriptase" evidence="3">
    <location>
        <begin position="672"/>
        <end position="903"/>
    </location>
</feature>
<feature type="region of interest" description="Disordered" evidence="2">
    <location>
        <begin position="574"/>
        <end position="611"/>
    </location>
</feature>
<dbReference type="Gene3D" id="1.10.443.10">
    <property type="entry name" value="Intergrase catalytic core"/>
    <property type="match status" value="1"/>
</dbReference>
<dbReference type="CDD" id="cd03714">
    <property type="entry name" value="RT_DIRS1"/>
    <property type="match status" value="1"/>
</dbReference>
<evidence type="ECO:0000313" key="4">
    <source>
        <dbReference type="EMBL" id="PFX14321.1"/>
    </source>
</evidence>
<dbReference type="PANTHER" id="PTHR33050:SF7">
    <property type="entry name" value="RIBONUCLEASE H"/>
    <property type="match status" value="1"/>
</dbReference>
<reference evidence="5" key="1">
    <citation type="journal article" date="2017" name="bioRxiv">
        <title>Comparative analysis of the genomes of Stylophora pistillata and Acropora digitifera provides evidence for extensive differences between species of corals.</title>
        <authorList>
            <person name="Voolstra C.R."/>
            <person name="Li Y."/>
            <person name="Liew Y.J."/>
            <person name="Baumgarten S."/>
            <person name="Zoccola D."/>
            <person name="Flot J.-F."/>
            <person name="Tambutte S."/>
            <person name="Allemand D."/>
            <person name="Aranda M."/>
        </authorList>
    </citation>
    <scope>NUCLEOTIDE SEQUENCE [LARGE SCALE GENOMIC DNA]</scope>
</reference>
<keyword evidence="5" id="KW-1185">Reference proteome</keyword>
<name>A0A2B4R9K3_STYPI</name>